<name>A0A0P0WDC9_ORYSJ</name>
<evidence type="ECO:0000256" key="4">
    <source>
        <dbReference type="ARBA" id="ARBA00022552"/>
    </source>
</evidence>
<protein>
    <submittedName>
        <fullName evidence="8">Os04g0548300 protein</fullName>
    </submittedName>
</protein>
<evidence type="ECO:0000259" key="7">
    <source>
        <dbReference type="Pfam" id="PF08146"/>
    </source>
</evidence>
<evidence type="ECO:0000256" key="5">
    <source>
        <dbReference type="ARBA" id="ARBA00023242"/>
    </source>
</evidence>
<dbReference type="Gene3D" id="1.25.10.10">
    <property type="entry name" value="Leucine-rich Repeat Variant"/>
    <property type="match status" value="1"/>
</dbReference>
<keyword evidence="6" id="KW-0687">Ribonucleoprotein</keyword>
<evidence type="ECO:0000313" key="9">
    <source>
        <dbReference type="Proteomes" id="UP000000763"/>
    </source>
</evidence>
<evidence type="ECO:0000313" key="8">
    <source>
        <dbReference type="EMBL" id="BAF15393.1"/>
    </source>
</evidence>
<dbReference type="Proteomes" id="UP000000763">
    <property type="component" value="Chromosome 4"/>
</dbReference>
<dbReference type="PANTHER" id="PTHR13457">
    <property type="entry name" value="BAP28"/>
    <property type="match status" value="1"/>
</dbReference>
<dbReference type="KEGG" id="dosa:Os04g0548300"/>
<dbReference type="GO" id="GO:1990904">
    <property type="term" value="C:ribonucleoprotein complex"/>
    <property type="evidence" value="ECO:0007669"/>
    <property type="project" value="UniProtKB-KW"/>
</dbReference>
<evidence type="ECO:0000256" key="2">
    <source>
        <dbReference type="ARBA" id="ARBA00010559"/>
    </source>
</evidence>
<evidence type="ECO:0000256" key="6">
    <source>
        <dbReference type="ARBA" id="ARBA00023274"/>
    </source>
</evidence>
<dbReference type="GO" id="GO:0006364">
    <property type="term" value="P:rRNA processing"/>
    <property type="evidence" value="ECO:0007669"/>
    <property type="project" value="UniProtKB-KW"/>
</dbReference>
<dbReference type="InterPro" id="IPR016024">
    <property type="entry name" value="ARM-type_fold"/>
</dbReference>
<dbReference type="InterPro" id="IPR040191">
    <property type="entry name" value="UTP10"/>
</dbReference>
<keyword evidence="4" id="KW-0698">rRNA processing</keyword>
<dbReference type="SUPFAM" id="SSF48371">
    <property type="entry name" value="ARM repeat"/>
    <property type="match status" value="1"/>
</dbReference>
<comment type="similarity">
    <text evidence="2">Belongs to the HEATR1/UTP10 family.</text>
</comment>
<evidence type="ECO:0000256" key="1">
    <source>
        <dbReference type="ARBA" id="ARBA00004604"/>
    </source>
</evidence>
<feature type="non-terminal residue" evidence="8">
    <location>
        <position position="1"/>
    </location>
</feature>
<keyword evidence="5" id="KW-0539">Nucleus</keyword>
<reference evidence="8 9" key="1">
    <citation type="journal article" date="2005" name="Nature">
        <title>The map-based sequence of the rice genome.</title>
        <authorList>
            <consortium name="International rice genome sequencing project (IRGSP)"/>
            <person name="Matsumoto T."/>
            <person name="Wu J."/>
            <person name="Kanamori H."/>
            <person name="Katayose Y."/>
            <person name="Fujisawa M."/>
            <person name="Namiki N."/>
            <person name="Mizuno H."/>
            <person name="Yamamoto K."/>
            <person name="Antonio B.A."/>
            <person name="Baba T."/>
            <person name="Sakata K."/>
            <person name="Nagamura Y."/>
            <person name="Aoki H."/>
            <person name="Arikawa K."/>
            <person name="Arita K."/>
            <person name="Bito T."/>
            <person name="Chiden Y."/>
            <person name="Fujitsuka N."/>
            <person name="Fukunaka R."/>
            <person name="Hamada M."/>
            <person name="Harada C."/>
            <person name="Hayashi A."/>
            <person name="Hijishita S."/>
            <person name="Honda M."/>
            <person name="Hosokawa S."/>
            <person name="Ichikawa Y."/>
            <person name="Idonuma A."/>
            <person name="Iijima M."/>
            <person name="Ikeda M."/>
            <person name="Ikeno M."/>
            <person name="Ito K."/>
            <person name="Ito S."/>
            <person name="Ito T."/>
            <person name="Ito Y."/>
            <person name="Ito Y."/>
            <person name="Iwabuchi A."/>
            <person name="Kamiya K."/>
            <person name="Karasawa W."/>
            <person name="Kurita K."/>
            <person name="Katagiri S."/>
            <person name="Kikuta A."/>
            <person name="Kobayashi H."/>
            <person name="Kobayashi N."/>
            <person name="Machita K."/>
            <person name="Maehara T."/>
            <person name="Masukawa M."/>
            <person name="Mizubayashi T."/>
            <person name="Mukai Y."/>
            <person name="Nagasaki H."/>
            <person name="Nagata Y."/>
            <person name="Naito S."/>
            <person name="Nakashima M."/>
            <person name="Nakama Y."/>
            <person name="Nakamichi Y."/>
            <person name="Nakamura M."/>
            <person name="Meguro A."/>
            <person name="Negishi M."/>
            <person name="Ohta I."/>
            <person name="Ohta T."/>
            <person name="Okamoto M."/>
            <person name="Ono N."/>
            <person name="Saji S."/>
            <person name="Sakaguchi M."/>
            <person name="Sakai K."/>
            <person name="Shibata M."/>
            <person name="Shimokawa T."/>
            <person name="Song J."/>
            <person name="Takazaki Y."/>
            <person name="Terasawa K."/>
            <person name="Tsugane M."/>
            <person name="Tsuji K."/>
            <person name="Ueda S."/>
            <person name="Waki K."/>
            <person name="Yamagata H."/>
            <person name="Yamamoto M."/>
            <person name="Yamamoto S."/>
            <person name="Yamane H."/>
            <person name="Yoshiki S."/>
            <person name="Yoshihara R."/>
            <person name="Yukawa K."/>
            <person name="Zhong H."/>
            <person name="Yano M."/>
            <person name="Yuan Q."/>
            <person name="Ouyang S."/>
            <person name="Liu J."/>
            <person name="Jones K.M."/>
            <person name="Gansberger K."/>
            <person name="Moffat K."/>
            <person name="Hill J."/>
            <person name="Bera J."/>
            <person name="Fadrosh D."/>
            <person name="Jin S."/>
            <person name="Johri S."/>
            <person name="Kim M."/>
            <person name="Overton L."/>
            <person name="Reardon M."/>
            <person name="Tsitrin T."/>
            <person name="Vuong H."/>
            <person name="Weaver B."/>
            <person name="Ciecko A."/>
            <person name="Tallon L."/>
            <person name="Jackson J."/>
            <person name="Pai G."/>
            <person name="Aken S.V."/>
            <person name="Utterback T."/>
            <person name="Reidmuller S."/>
            <person name="Feldblyum T."/>
            <person name="Hsiao J."/>
            <person name="Zismann V."/>
            <person name="Iobst S."/>
            <person name="de Vazeille A.R."/>
            <person name="Buell C.R."/>
            <person name="Ying K."/>
            <person name="Li Y."/>
            <person name="Lu T."/>
            <person name="Huang Y."/>
            <person name="Zhao Q."/>
            <person name="Feng Q."/>
            <person name="Zhang L."/>
            <person name="Zhu J."/>
            <person name="Weng Q."/>
            <person name="Mu J."/>
            <person name="Lu Y."/>
            <person name="Fan D."/>
            <person name="Liu Y."/>
            <person name="Guan J."/>
            <person name="Zhang Y."/>
            <person name="Yu S."/>
            <person name="Liu X."/>
            <person name="Zhang Y."/>
            <person name="Hong G."/>
            <person name="Han B."/>
            <person name="Choisne N."/>
            <person name="Demange N."/>
            <person name="Orjeda G."/>
            <person name="Samain S."/>
            <person name="Cattolico L."/>
            <person name="Pelletier E."/>
            <person name="Couloux A."/>
            <person name="Segurens B."/>
            <person name="Wincker P."/>
            <person name="D'Hont A."/>
            <person name="Scarpelli C."/>
            <person name="Weissenbach J."/>
            <person name="Salanoubat M."/>
            <person name="Quetier F."/>
            <person name="Yu Y."/>
            <person name="Kim H.R."/>
            <person name="Rambo T."/>
            <person name="Currie J."/>
            <person name="Collura K."/>
            <person name="Luo M."/>
            <person name="Yang T."/>
            <person name="Ammiraju J.S.S."/>
            <person name="Engler F."/>
            <person name="Soderlund C."/>
            <person name="Wing R.A."/>
            <person name="Palmer L.E."/>
            <person name="de la Bastide M."/>
            <person name="Spiegel L."/>
            <person name="Nascimento L."/>
            <person name="Zutavern T."/>
            <person name="O'Shaughnessy A."/>
            <person name="Dike S."/>
            <person name="Dedhia N."/>
            <person name="Preston R."/>
            <person name="Balija V."/>
            <person name="McCombie W.R."/>
            <person name="Chow T."/>
            <person name="Chen H."/>
            <person name="Chung M."/>
            <person name="Chen C."/>
            <person name="Shaw J."/>
            <person name="Wu H."/>
            <person name="Hsiao K."/>
            <person name="Chao Y."/>
            <person name="Chu M."/>
            <person name="Cheng C."/>
            <person name="Hour A."/>
            <person name="Lee P."/>
            <person name="Lin S."/>
            <person name="Lin Y."/>
            <person name="Liou J."/>
            <person name="Liu S."/>
            <person name="Hsing Y."/>
            <person name="Raghuvanshi S."/>
            <person name="Mohanty A."/>
            <person name="Bharti A.K."/>
            <person name="Gaur A."/>
            <person name="Gupta V."/>
            <person name="Kumar D."/>
            <person name="Ravi V."/>
            <person name="Vij S."/>
            <person name="Kapur A."/>
            <person name="Khurana P."/>
            <person name="Khurana P."/>
            <person name="Khurana J.P."/>
            <person name="Tyagi A.K."/>
            <person name="Gaikwad K."/>
            <person name="Singh A."/>
            <person name="Dalal V."/>
            <person name="Srivastava S."/>
            <person name="Dixit A."/>
            <person name="Pal A.K."/>
            <person name="Ghazi I.A."/>
            <person name="Yadav M."/>
            <person name="Pandit A."/>
            <person name="Bhargava A."/>
            <person name="Sureshbabu K."/>
            <person name="Batra K."/>
            <person name="Sharma T.R."/>
            <person name="Mohapatra T."/>
            <person name="Singh N.K."/>
            <person name="Messing J."/>
            <person name="Nelson A.B."/>
            <person name="Fuks G."/>
            <person name="Kavchok S."/>
            <person name="Keizer G."/>
            <person name="Linton E."/>
            <person name="Llaca V."/>
            <person name="Song R."/>
            <person name="Tanyolac B."/>
            <person name="Young S."/>
            <person name="Ho-Il K."/>
            <person name="Hahn J.H."/>
            <person name="Sangsakoo G."/>
            <person name="Vanavichit A."/>
            <person name="de Mattos Luiz.A.T."/>
            <person name="Zimmer P.D."/>
            <person name="Malone G."/>
            <person name="Dellagostin O."/>
            <person name="de Oliveira A.C."/>
            <person name="Bevan M."/>
            <person name="Bancroft I."/>
            <person name="Minx P."/>
            <person name="Cordum H."/>
            <person name="Wilson R."/>
            <person name="Cheng Z."/>
            <person name="Jin W."/>
            <person name="Jiang J."/>
            <person name="Leong S.A."/>
            <person name="Iwama H."/>
            <person name="Gojobori T."/>
            <person name="Itoh T."/>
            <person name="Niimura Y."/>
            <person name="Fujii Y."/>
            <person name="Habara T."/>
            <person name="Sakai H."/>
            <person name="Sato Y."/>
            <person name="Wilson G."/>
            <person name="Kumar K."/>
            <person name="McCouch S."/>
            <person name="Juretic N."/>
            <person name="Hoen D."/>
            <person name="Wright S."/>
            <person name="Bruskiewich R."/>
            <person name="Bureau T."/>
            <person name="Miyao A."/>
            <person name="Hirochika H."/>
            <person name="Nishikawa T."/>
            <person name="Kadowaki K."/>
            <person name="Sugiura M."/>
            <person name="Burr B."/>
            <person name="Sasaki T."/>
        </authorList>
    </citation>
    <scope>NUCLEOTIDE SEQUENCE [LARGE SCALE GENOMIC DNA]</scope>
    <source>
        <strain evidence="9">cv. Nipponbare</strain>
    </source>
</reference>
<accession>A0A0P0WDC9</accession>
<evidence type="ECO:0000256" key="3">
    <source>
        <dbReference type="ARBA" id="ARBA00022517"/>
    </source>
</evidence>
<dbReference type="EMBL" id="AP008210">
    <property type="protein sequence ID" value="BAF15393.1"/>
    <property type="molecule type" value="Genomic_DNA"/>
</dbReference>
<dbReference type="Pfam" id="PF08146">
    <property type="entry name" value="BP28CT"/>
    <property type="match status" value="1"/>
</dbReference>
<reference evidence="9" key="2">
    <citation type="journal article" date="2008" name="Nucleic Acids Res.">
        <title>The rice annotation project database (RAP-DB): 2008 update.</title>
        <authorList>
            <consortium name="The rice annotation project (RAP)"/>
        </authorList>
    </citation>
    <scope>GENOME REANNOTATION</scope>
    <source>
        <strain evidence="9">cv. Nipponbare</strain>
    </source>
</reference>
<comment type="subcellular location">
    <subcellularLocation>
        <location evidence="1">Nucleus</location>
        <location evidence="1">Nucleolus</location>
    </subcellularLocation>
</comment>
<feature type="domain" description="BP28 C-terminal" evidence="7">
    <location>
        <begin position="1"/>
        <end position="85"/>
    </location>
</feature>
<dbReference type="PANTHER" id="PTHR13457:SF1">
    <property type="entry name" value="HEAT REPEAT-CONTAINING PROTEIN 1"/>
    <property type="match status" value="1"/>
</dbReference>
<proteinExistence type="inferred from homology"/>
<dbReference type="SMR" id="A0A0P0WDC9"/>
<keyword evidence="3" id="KW-0690">Ribosome biogenesis</keyword>
<dbReference type="OMA" id="CKTTIAY"/>
<dbReference type="InterPro" id="IPR012954">
    <property type="entry name" value="BP28_C_dom"/>
</dbReference>
<dbReference type="InterPro" id="IPR011989">
    <property type="entry name" value="ARM-like"/>
</dbReference>
<gene>
    <name evidence="8" type="ordered locus">Os04g0548300</name>
</gene>
<dbReference type="GO" id="GO:0005730">
    <property type="term" value="C:nucleolus"/>
    <property type="evidence" value="ECO:0007669"/>
    <property type="project" value="UniProtKB-SubCell"/>
</dbReference>
<organism evidence="8 9">
    <name type="scientific">Oryza sativa subsp. japonica</name>
    <name type="common">Rice</name>
    <dbReference type="NCBI Taxonomy" id="39947"/>
    <lineage>
        <taxon>Eukaryota</taxon>
        <taxon>Viridiplantae</taxon>
        <taxon>Streptophyta</taxon>
        <taxon>Embryophyta</taxon>
        <taxon>Tracheophyta</taxon>
        <taxon>Spermatophyta</taxon>
        <taxon>Magnoliopsida</taxon>
        <taxon>Liliopsida</taxon>
        <taxon>Poales</taxon>
        <taxon>Poaceae</taxon>
        <taxon>BOP clade</taxon>
        <taxon>Oryzoideae</taxon>
        <taxon>Oryzeae</taxon>
        <taxon>Oryzinae</taxon>
        <taxon>Oryza</taxon>
        <taxon>Oryza sativa</taxon>
    </lineage>
</organism>
<sequence>YKLVNSLAEKHRSLFTPYFKYLLEGSVQYLSEDDALISSKQKKKKAKLEDAPVEQKDKLSGPKLWNLRALVLKSLHKCFLYDNDQKILDSSNFQALLKPIVSQFVIEPPEHFESVPEAPSVDEVDETLVLCLGQMAVTARSDVLWKPLNHEVLMRTRSDKVRPKMLGLKVVRHMVQQLKEEYVVLLPETIPFLAELLEDVELPVKTLAQEIVKEMETLSGESLRQYL</sequence>
<dbReference type="Gramene" id="Os04t0548300-01">
    <property type="protein sequence ID" value="Os04t0548300-01"/>
    <property type="gene ID" value="Os04g0548300"/>
</dbReference>
<dbReference type="AlphaFoldDB" id="A0A0P0WDC9"/>